<proteinExistence type="inferred from homology"/>
<keyword evidence="2" id="KW-0175">Coiled coil</keyword>
<evidence type="ECO:0000256" key="1">
    <source>
        <dbReference type="ARBA" id="ARBA00007613"/>
    </source>
</evidence>
<dbReference type="Proteomes" id="UP000033035">
    <property type="component" value="Unassembled WGS sequence"/>
</dbReference>
<evidence type="ECO:0000313" key="3">
    <source>
        <dbReference type="EMBL" id="KKB58066.1"/>
    </source>
</evidence>
<dbReference type="PANTHER" id="PTHR30203:SF30">
    <property type="entry name" value="OUTER MEMBRANE PROTEIN-RELATED"/>
    <property type="match status" value="1"/>
</dbReference>
<organism evidence="3 4">
    <name type="scientific">Parabacteroides gordonii MS-1 = DSM 23371</name>
    <dbReference type="NCBI Taxonomy" id="1203610"/>
    <lineage>
        <taxon>Bacteria</taxon>
        <taxon>Pseudomonadati</taxon>
        <taxon>Bacteroidota</taxon>
        <taxon>Bacteroidia</taxon>
        <taxon>Bacteroidales</taxon>
        <taxon>Tannerellaceae</taxon>
        <taxon>Parabacteroides</taxon>
    </lineage>
</organism>
<accession>A0A0F5JJU0</accession>
<dbReference type="InterPro" id="IPR003423">
    <property type="entry name" value="OMP_efflux"/>
</dbReference>
<dbReference type="Pfam" id="PF02321">
    <property type="entry name" value="OEP"/>
    <property type="match status" value="2"/>
</dbReference>
<dbReference type="SUPFAM" id="SSF56954">
    <property type="entry name" value="Outer membrane efflux proteins (OEP)"/>
    <property type="match status" value="1"/>
</dbReference>
<name>A0A0F5JJU0_9BACT</name>
<dbReference type="EMBL" id="AQHW01000011">
    <property type="protein sequence ID" value="KKB58066.1"/>
    <property type="molecule type" value="Genomic_DNA"/>
</dbReference>
<dbReference type="PATRIC" id="fig|1203610.3.peg.1926"/>
<feature type="coiled-coil region" evidence="2">
    <location>
        <begin position="209"/>
        <end position="271"/>
    </location>
</feature>
<gene>
    <name evidence="3" type="ORF">HMPREF1536_01875</name>
</gene>
<dbReference type="HOGENOM" id="CLU_044831_0_0_10"/>
<comment type="similarity">
    <text evidence="1">Belongs to the outer membrane factor (OMF) (TC 1.B.17) family.</text>
</comment>
<dbReference type="PANTHER" id="PTHR30203">
    <property type="entry name" value="OUTER MEMBRANE CATION EFFLUX PROTEIN"/>
    <property type="match status" value="1"/>
</dbReference>
<keyword evidence="4" id="KW-1185">Reference proteome</keyword>
<evidence type="ECO:0008006" key="5">
    <source>
        <dbReference type="Google" id="ProtNLM"/>
    </source>
</evidence>
<dbReference type="Gene3D" id="1.20.1600.10">
    <property type="entry name" value="Outer membrane efflux proteins (OEP)"/>
    <property type="match status" value="1"/>
</dbReference>
<evidence type="ECO:0000256" key="2">
    <source>
        <dbReference type="SAM" id="Coils"/>
    </source>
</evidence>
<dbReference type="GO" id="GO:0015562">
    <property type="term" value="F:efflux transmembrane transporter activity"/>
    <property type="evidence" value="ECO:0007669"/>
    <property type="project" value="InterPro"/>
</dbReference>
<dbReference type="InterPro" id="IPR010131">
    <property type="entry name" value="MdtP/NodT-like"/>
</dbReference>
<dbReference type="AlphaFoldDB" id="A0A0F5JJU0"/>
<reference evidence="3 4" key="1">
    <citation type="submission" date="2013-04" db="EMBL/GenBank/DDBJ databases">
        <title>The Genome Sequence of Parabacteroides gordonii DSM 23371.</title>
        <authorList>
            <consortium name="The Broad Institute Genomics Platform"/>
            <person name="Earl A."/>
            <person name="Ward D."/>
            <person name="Feldgarden M."/>
            <person name="Gevers D."/>
            <person name="Martens E."/>
            <person name="Sakamoto M."/>
            <person name="Benno Y."/>
            <person name="Suzuki N."/>
            <person name="Matsunaga N."/>
            <person name="Koshihara K."/>
            <person name="Seki M."/>
            <person name="Komiya H."/>
            <person name="Walker B."/>
            <person name="Young S."/>
            <person name="Zeng Q."/>
            <person name="Gargeya S."/>
            <person name="Fitzgerald M."/>
            <person name="Haas B."/>
            <person name="Abouelleil A."/>
            <person name="Allen A.W."/>
            <person name="Alvarado L."/>
            <person name="Arachchi H.M."/>
            <person name="Berlin A.M."/>
            <person name="Chapman S.B."/>
            <person name="Gainer-Dewar J."/>
            <person name="Goldberg J."/>
            <person name="Griggs A."/>
            <person name="Gujja S."/>
            <person name="Hansen M."/>
            <person name="Howarth C."/>
            <person name="Imamovic A."/>
            <person name="Ireland A."/>
            <person name="Larimer J."/>
            <person name="McCowan C."/>
            <person name="Murphy C."/>
            <person name="Pearson M."/>
            <person name="Poon T.W."/>
            <person name="Priest M."/>
            <person name="Roberts A."/>
            <person name="Saif S."/>
            <person name="Shea T."/>
            <person name="Sisk P."/>
            <person name="Sykes S."/>
            <person name="Wortman J."/>
            <person name="Nusbaum C."/>
            <person name="Birren B."/>
        </authorList>
    </citation>
    <scope>NUCLEOTIDE SEQUENCE [LARGE SCALE GENOMIC DNA]</scope>
    <source>
        <strain evidence="3 4">MS-1</strain>
    </source>
</reference>
<comment type="caution">
    <text evidence="3">The sequence shown here is derived from an EMBL/GenBank/DDBJ whole genome shotgun (WGS) entry which is preliminary data.</text>
</comment>
<protein>
    <recommendedName>
        <fullName evidence="5">TolC family type I secretion outer membrane protein</fullName>
    </recommendedName>
</protein>
<dbReference type="STRING" id="1203610.HMPREF1536_01875"/>
<sequence length="502" mass="58087">MILYMQRELLLMKKMILTIVVLLGVPLIAHGQLSLTIEKALDIAEENSPTLRRSHMNLDRYQENLVAQRASLKSRFSLDLTPVDYNKNRRFDNRLSQWYTNETFSSSGTFRVDQPILWTDGVVSLINTFGWQDNNSDVEGSTNSNKAFNNNLYLQLSQPIFTYNKRKMELKQIEYDYENANISYALQRLNTEKDITNQFYSVYMAQSQLAITREELVNAQQSYDIIKNKVEADLSAKDELFQAELNLATARSSVEEQQVSLENAKDKLKQTLGMNLDEDLMVFAEIDIKPIDVDLQQAISHGLESRLELRQREIESDELGFEMIKTKALNEFKGDIAVSFGLIGDNRNLKNIYDNPTQNPRVAISFSVPIFDWGEKKARVRAQKVAQNINKLDFHEDKVDIELNIRQVWRSLENLRTQIKIAEQNVTNAQLTYDLNLTRYREGDLTGMEMSQFQTQLSNKKISYTQALINYKIELLNLKILSLYDFERNIPIVPMKDLISAK</sequence>
<evidence type="ECO:0000313" key="4">
    <source>
        <dbReference type="Proteomes" id="UP000033035"/>
    </source>
</evidence>